<evidence type="ECO:0000313" key="4">
    <source>
        <dbReference type="EMBL" id="TKR89065.1"/>
    </source>
</evidence>
<organism evidence="4 5">
    <name type="scientific">Steinernema carpocapsae</name>
    <name type="common">Entomopathogenic nematode</name>
    <dbReference type="NCBI Taxonomy" id="34508"/>
    <lineage>
        <taxon>Eukaryota</taxon>
        <taxon>Metazoa</taxon>
        <taxon>Ecdysozoa</taxon>
        <taxon>Nematoda</taxon>
        <taxon>Chromadorea</taxon>
        <taxon>Rhabditida</taxon>
        <taxon>Tylenchina</taxon>
        <taxon>Panagrolaimomorpha</taxon>
        <taxon>Strongyloidoidea</taxon>
        <taxon>Steinernematidae</taxon>
        <taxon>Steinernema</taxon>
    </lineage>
</organism>
<dbReference type="InterPro" id="IPR000535">
    <property type="entry name" value="MSP_dom"/>
</dbReference>
<comment type="caution">
    <text evidence="4">The sequence shown here is derived from an EMBL/GenBank/DDBJ whole genome shotgun (WGS) entry which is preliminary data.</text>
</comment>
<feature type="region of interest" description="Disordered" evidence="2">
    <location>
        <begin position="1"/>
        <end position="47"/>
    </location>
</feature>
<dbReference type="Proteomes" id="UP000298663">
    <property type="component" value="Unassembled WGS sequence"/>
</dbReference>
<dbReference type="Pfam" id="PF00635">
    <property type="entry name" value="Motile_Sperm"/>
    <property type="match status" value="1"/>
</dbReference>
<dbReference type="InterPro" id="IPR008962">
    <property type="entry name" value="PapD-like_sf"/>
</dbReference>
<dbReference type="SUPFAM" id="SSF49354">
    <property type="entry name" value="PapD-like"/>
    <property type="match status" value="1"/>
</dbReference>
<feature type="compositionally biased region" description="Basic and acidic residues" evidence="2">
    <location>
        <begin position="12"/>
        <end position="34"/>
    </location>
</feature>
<keyword evidence="1" id="KW-0963">Cytoplasm</keyword>
<evidence type="ECO:0000256" key="2">
    <source>
        <dbReference type="SAM" id="MobiDB-lite"/>
    </source>
</evidence>
<dbReference type="PROSITE" id="PS50202">
    <property type="entry name" value="MSP"/>
    <property type="match status" value="1"/>
</dbReference>
<comment type="function">
    <text evidence="1">Central component in molecular interactions underlying sperm crawling. Forms an extensive filament system that extends from sperm villipoda, along the leading edge of the pseudopod.</text>
</comment>
<proteinExistence type="predicted"/>
<keyword evidence="5" id="KW-1185">Reference proteome</keyword>
<evidence type="ECO:0000256" key="1">
    <source>
        <dbReference type="RuleBase" id="RU003425"/>
    </source>
</evidence>
<accession>A0A4V6XWG1</accession>
<reference evidence="4 5" key="1">
    <citation type="journal article" date="2015" name="Genome Biol.">
        <title>Comparative genomics of Steinernema reveals deeply conserved gene regulatory networks.</title>
        <authorList>
            <person name="Dillman A.R."/>
            <person name="Macchietto M."/>
            <person name="Porter C.F."/>
            <person name="Rogers A."/>
            <person name="Williams B."/>
            <person name="Antoshechkin I."/>
            <person name="Lee M.M."/>
            <person name="Goodwin Z."/>
            <person name="Lu X."/>
            <person name="Lewis E.E."/>
            <person name="Goodrich-Blair H."/>
            <person name="Stock S.P."/>
            <person name="Adams B.J."/>
            <person name="Sternberg P.W."/>
            <person name="Mortazavi A."/>
        </authorList>
    </citation>
    <scope>NUCLEOTIDE SEQUENCE [LARGE SCALE GENOMIC DNA]</scope>
    <source>
        <strain evidence="4 5">ALL</strain>
    </source>
</reference>
<evidence type="ECO:0000259" key="3">
    <source>
        <dbReference type="PROSITE" id="PS50202"/>
    </source>
</evidence>
<reference evidence="4 5" key="2">
    <citation type="journal article" date="2019" name="G3 (Bethesda)">
        <title>Hybrid Assembly of the Genome of the Entomopathogenic Nematode Steinernema carpocapsae Identifies the X-Chromosome.</title>
        <authorList>
            <person name="Serra L."/>
            <person name="Macchietto M."/>
            <person name="Macias-Munoz A."/>
            <person name="McGill C.J."/>
            <person name="Rodriguez I.M."/>
            <person name="Rodriguez B."/>
            <person name="Murad R."/>
            <person name="Mortazavi A."/>
        </authorList>
    </citation>
    <scope>NUCLEOTIDE SEQUENCE [LARGE SCALE GENOMIC DNA]</scope>
    <source>
        <strain evidence="4 5">ALL</strain>
    </source>
</reference>
<name>A0A4V6XWG1_STECR</name>
<dbReference type="Gene3D" id="2.60.40.10">
    <property type="entry name" value="Immunoglobulins"/>
    <property type="match status" value="1"/>
</dbReference>
<dbReference type="EMBL" id="AZBU02000003">
    <property type="protein sequence ID" value="TKR89065.1"/>
    <property type="molecule type" value="Genomic_DNA"/>
</dbReference>
<dbReference type="OrthoDB" id="10465828at2759"/>
<keyword evidence="1" id="KW-0206">Cytoskeleton</keyword>
<gene>
    <name evidence="4" type="ORF">L596_013223</name>
</gene>
<feature type="domain" description="MSP" evidence="3">
    <location>
        <begin position="63"/>
        <end position="184"/>
    </location>
</feature>
<sequence length="241" mass="27557">MSIQKPPSDANHSQKDNSSDWELSENKASNKESCKAGPSSKNAKEEKTVKKSVACIHSIADIKVRVRPQLVWVLNGEETTCVHRFSNEEEFPVVFQVFTTSQSIFSVSPVQAIVEAHSKIDIEITRQAAPSKSTRFDIQVLHYDVAQLPKNTAGEIAISERQRLNWFFRMNPIRHIVKIRYRQRPPWDDFASRFQHNFRISKELDDACFKLAPRWNPTEKFSVEALAMLLDAVEVGEEKSS</sequence>
<evidence type="ECO:0000313" key="5">
    <source>
        <dbReference type="Proteomes" id="UP000298663"/>
    </source>
</evidence>
<protein>
    <recommendedName>
        <fullName evidence="1">Major sperm protein</fullName>
    </recommendedName>
</protein>
<dbReference type="InterPro" id="IPR013783">
    <property type="entry name" value="Ig-like_fold"/>
</dbReference>
<dbReference type="AlphaFoldDB" id="A0A4V6XWG1"/>